<dbReference type="PANTHER" id="PTHR11707:SF28">
    <property type="entry name" value="60 KDA LYSOPHOSPHOLIPASE"/>
    <property type="match status" value="1"/>
</dbReference>
<dbReference type="SMART" id="SM00870">
    <property type="entry name" value="Asparaginase"/>
    <property type="match status" value="1"/>
</dbReference>
<dbReference type="SUPFAM" id="SSF53774">
    <property type="entry name" value="Glutaminase/Asparaginase"/>
    <property type="match status" value="1"/>
</dbReference>
<dbReference type="PIRSF" id="PIRSF500176">
    <property type="entry name" value="L_ASNase"/>
    <property type="match status" value="1"/>
</dbReference>
<evidence type="ECO:0000256" key="4">
    <source>
        <dbReference type="ARBA" id="ARBA00049366"/>
    </source>
</evidence>
<evidence type="ECO:0000256" key="1">
    <source>
        <dbReference type="ARBA" id="ARBA00010518"/>
    </source>
</evidence>
<proteinExistence type="inferred from homology"/>
<protein>
    <recommendedName>
        <fullName evidence="2">asparaginase</fullName>
        <ecNumber evidence="2">3.5.1.1</ecNumber>
    </recommendedName>
</protein>
<evidence type="ECO:0000256" key="3">
    <source>
        <dbReference type="ARBA" id="ARBA00022801"/>
    </source>
</evidence>
<dbReference type="PROSITE" id="PS00917">
    <property type="entry name" value="ASN_GLN_ASE_2"/>
    <property type="match status" value="1"/>
</dbReference>
<evidence type="ECO:0000256" key="2">
    <source>
        <dbReference type="ARBA" id="ARBA00012920"/>
    </source>
</evidence>
<dbReference type="InterPro" id="IPR040919">
    <property type="entry name" value="Asparaginase_C"/>
</dbReference>
<dbReference type="PANTHER" id="PTHR11707">
    <property type="entry name" value="L-ASPARAGINASE"/>
    <property type="match status" value="1"/>
</dbReference>
<sequence length="324" mass="35173">MGNVVVLTTGGTISSMQNKTTGLLRTGSINGKDLVDACEIGDGIQVQVEEIFRIPSNQYTFHELMILKEKVESILEQEEVDGVVITHGTDTLEETAYFLNLVIRQEKPIVITGSQRSLGNLGSDVQMNLKQAVQVASDRKSRDLGVLVLFNEEIFTANEVRKFHASNIAGFACGEIGTVDGADVIYSRKPFLRTAYSLQSPLSPVDLISCSLGSDDKFLECSIRSGVEGIVLDGFGRGHVPPVLVPKIKEAADKGIVIVVTSRTLEGRVYPVYDFPGGAQDLMNQGVILGGSLSAYQARIKLAVLLSVFQHDKGRIKQEFNDLA</sequence>
<gene>
    <name evidence="9" type="ORF">VF724_08985</name>
</gene>
<name>A0ABU5ZHT7_9BACL</name>
<feature type="domain" description="Asparaginase/glutaminase C-terminal" evidence="8">
    <location>
        <begin position="205"/>
        <end position="318"/>
    </location>
</feature>
<evidence type="ECO:0000313" key="9">
    <source>
        <dbReference type="EMBL" id="MEB3101797.1"/>
    </source>
</evidence>
<feature type="active site" evidence="6">
    <location>
        <position position="89"/>
    </location>
</feature>
<evidence type="ECO:0000256" key="5">
    <source>
        <dbReference type="PROSITE-ProRule" id="PRU10099"/>
    </source>
</evidence>
<feature type="active site" evidence="5">
    <location>
        <position position="12"/>
    </location>
</feature>
<accession>A0ABU5ZHT7</accession>
<dbReference type="CDD" id="cd08964">
    <property type="entry name" value="L-asparaginase_II"/>
    <property type="match status" value="1"/>
</dbReference>
<dbReference type="SFLD" id="SFLDS00057">
    <property type="entry name" value="Glutaminase/Asparaginase"/>
    <property type="match status" value="1"/>
</dbReference>
<dbReference type="InterPro" id="IPR027473">
    <property type="entry name" value="L-asparaginase_C"/>
</dbReference>
<comment type="caution">
    <text evidence="9">The sequence shown here is derived from an EMBL/GenBank/DDBJ whole genome shotgun (WGS) entry which is preliminary data.</text>
</comment>
<dbReference type="RefSeq" id="WP_371753914.1">
    <property type="nucleotide sequence ID" value="NZ_JAYJLD010000010.1"/>
</dbReference>
<dbReference type="Pfam" id="PF00710">
    <property type="entry name" value="Asparaginase"/>
    <property type="match status" value="1"/>
</dbReference>
<dbReference type="EC" id="3.5.1.1" evidence="2"/>
<feature type="domain" description="L-asparaginase N-terminal" evidence="7">
    <location>
        <begin position="3"/>
        <end position="189"/>
    </location>
</feature>
<dbReference type="Proteomes" id="UP001310386">
    <property type="component" value="Unassembled WGS sequence"/>
</dbReference>
<dbReference type="Pfam" id="PF17763">
    <property type="entry name" value="Asparaginase_C"/>
    <property type="match status" value="1"/>
</dbReference>
<reference evidence="9" key="1">
    <citation type="submission" date="2023-12" db="EMBL/GenBank/DDBJ databases">
        <title>Fervidustalea candida gen. nov., sp. nov., a novel member of the family Paenibacillaceae isolated from a geothermal area.</title>
        <authorList>
            <person name="Li W.-J."/>
            <person name="Jiao J.-Y."/>
            <person name="Chen Y."/>
        </authorList>
    </citation>
    <scope>NUCLEOTIDE SEQUENCE</scope>
    <source>
        <strain evidence="9">SYSU GA230002</strain>
    </source>
</reference>
<dbReference type="InterPro" id="IPR004550">
    <property type="entry name" value="AsnASE_II"/>
</dbReference>
<comment type="similarity">
    <text evidence="1">Belongs to the asparaginase 1 family.</text>
</comment>
<dbReference type="InterPro" id="IPR020827">
    <property type="entry name" value="Asparaginase/glutaminase_AS1"/>
</dbReference>
<comment type="catalytic activity">
    <reaction evidence="4">
        <text>L-asparagine + H2O = L-aspartate + NH4(+)</text>
        <dbReference type="Rhea" id="RHEA:21016"/>
        <dbReference type="ChEBI" id="CHEBI:15377"/>
        <dbReference type="ChEBI" id="CHEBI:28938"/>
        <dbReference type="ChEBI" id="CHEBI:29991"/>
        <dbReference type="ChEBI" id="CHEBI:58048"/>
        <dbReference type="EC" id="3.5.1.1"/>
    </reaction>
</comment>
<dbReference type="Gene3D" id="3.40.50.1170">
    <property type="entry name" value="L-asparaginase, N-terminal domain"/>
    <property type="match status" value="1"/>
</dbReference>
<dbReference type="InterPro" id="IPR027475">
    <property type="entry name" value="Asparaginase/glutaminase_AS2"/>
</dbReference>
<evidence type="ECO:0000259" key="7">
    <source>
        <dbReference type="Pfam" id="PF00710"/>
    </source>
</evidence>
<dbReference type="InterPro" id="IPR027474">
    <property type="entry name" value="L-asparaginase_N"/>
</dbReference>
<dbReference type="InterPro" id="IPR006034">
    <property type="entry name" value="Asparaginase/glutaminase-like"/>
</dbReference>
<dbReference type="Gene3D" id="3.40.50.40">
    <property type="match status" value="1"/>
</dbReference>
<dbReference type="InterPro" id="IPR037152">
    <property type="entry name" value="L-asparaginase_N_sf"/>
</dbReference>
<dbReference type="PROSITE" id="PS51732">
    <property type="entry name" value="ASN_GLN_ASE_3"/>
    <property type="match status" value="1"/>
</dbReference>
<dbReference type="EMBL" id="JAYJLD010000010">
    <property type="protein sequence ID" value="MEB3101797.1"/>
    <property type="molecule type" value="Genomic_DNA"/>
</dbReference>
<dbReference type="PROSITE" id="PS00144">
    <property type="entry name" value="ASN_GLN_ASE_1"/>
    <property type="match status" value="1"/>
</dbReference>
<evidence type="ECO:0000259" key="8">
    <source>
        <dbReference type="Pfam" id="PF17763"/>
    </source>
</evidence>
<keyword evidence="10" id="KW-1185">Reference proteome</keyword>
<dbReference type="InterPro" id="IPR036152">
    <property type="entry name" value="Asp/glu_Ase-like_sf"/>
</dbReference>
<evidence type="ECO:0000256" key="6">
    <source>
        <dbReference type="PROSITE-ProRule" id="PRU10100"/>
    </source>
</evidence>
<dbReference type="PIRSF" id="PIRSF001220">
    <property type="entry name" value="L-ASNase_gatD"/>
    <property type="match status" value="1"/>
</dbReference>
<dbReference type="PRINTS" id="PR00139">
    <property type="entry name" value="ASNGLNASE"/>
</dbReference>
<organism evidence="9 10">
    <name type="scientific">Ferviditalea candida</name>
    <dbReference type="NCBI Taxonomy" id="3108399"/>
    <lineage>
        <taxon>Bacteria</taxon>
        <taxon>Bacillati</taxon>
        <taxon>Bacillota</taxon>
        <taxon>Bacilli</taxon>
        <taxon>Bacillales</taxon>
        <taxon>Paenibacillaceae</taxon>
        <taxon>Ferviditalea</taxon>
    </lineage>
</organism>
<keyword evidence="3" id="KW-0378">Hydrolase</keyword>
<evidence type="ECO:0000313" key="10">
    <source>
        <dbReference type="Proteomes" id="UP001310386"/>
    </source>
</evidence>